<dbReference type="Proteomes" id="UP001165079">
    <property type="component" value="Unassembled WGS sequence"/>
</dbReference>
<accession>A0A9W6SHQ2</accession>
<evidence type="ECO:0000313" key="2">
    <source>
        <dbReference type="EMBL" id="GLZ76185.1"/>
    </source>
</evidence>
<dbReference type="InterPro" id="IPR036249">
    <property type="entry name" value="Thioredoxin-like_sf"/>
</dbReference>
<protein>
    <recommendedName>
        <fullName evidence="1">Thioredoxin domain-containing protein</fullName>
    </recommendedName>
</protein>
<dbReference type="AlphaFoldDB" id="A0A9W6SHQ2"/>
<dbReference type="EMBL" id="BSTX01000001">
    <property type="protein sequence ID" value="GLZ76185.1"/>
    <property type="molecule type" value="Genomic_DNA"/>
</dbReference>
<dbReference type="RefSeq" id="WP_285661368.1">
    <property type="nucleotide sequence ID" value="NZ_BSTX01000001.1"/>
</dbReference>
<feature type="domain" description="Thioredoxin" evidence="1">
    <location>
        <begin position="44"/>
        <end position="172"/>
    </location>
</feature>
<dbReference type="SUPFAM" id="SSF52833">
    <property type="entry name" value="Thioredoxin-like"/>
    <property type="match status" value="1"/>
</dbReference>
<reference evidence="2" key="1">
    <citation type="submission" date="2023-03" db="EMBL/GenBank/DDBJ databases">
        <title>Actinorhabdospora filicis NBRC 111898.</title>
        <authorList>
            <person name="Ichikawa N."/>
            <person name="Sato H."/>
            <person name="Tonouchi N."/>
        </authorList>
    </citation>
    <scope>NUCLEOTIDE SEQUENCE</scope>
    <source>
        <strain evidence="2">NBRC 111898</strain>
    </source>
</reference>
<sequence>MIATLTAAVVLLAVLTAFLGAVLARLVKRVRELERTLSPQSYLPATGVEAADFAATDAEGRELSAADLSGETVVAMFAAGCHSCPPLLAELAAARAGREAAETLVFVFDGEDSPESAELMATAGTFARTARVRYGTVAPAFGVDSFPVFLAMRDRTITAAGHSPDELGVLAA</sequence>
<organism evidence="2 3">
    <name type="scientific">Actinorhabdospora filicis</name>
    <dbReference type="NCBI Taxonomy" id="1785913"/>
    <lineage>
        <taxon>Bacteria</taxon>
        <taxon>Bacillati</taxon>
        <taxon>Actinomycetota</taxon>
        <taxon>Actinomycetes</taxon>
        <taxon>Micromonosporales</taxon>
        <taxon>Micromonosporaceae</taxon>
        <taxon>Actinorhabdospora</taxon>
    </lineage>
</organism>
<evidence type="ECO:0000313" key="3">
    <source>
        <dbReference type="Proteomes" id="UP001165079"/>
    </source>
</evidence>
<evidence type="ECO:0000259" key="1">
    <source>
        <dbReference type="PROSITE" id="PS51352"/>
    </source>
</evidence>
<comment type="caution">
    <text evidence="2">The sequence shown here is derived from an EMBL/GenBank/DDBJ whole genome shotgun (WGS) entry which is preliminary data.</text>
</comment>
<proteinExistence type="predicted"/>
<dbReference type="InterPro" id="IPR013766">
    <property type="entry name" value="Thioredoxin_domain"/>
</dbReference>
<dbReference type="PROSITE" id="PS51352">
    <property type="entry name" value="THIOREDOXIN_2"/>
    <property type="match status" value="1"/>
</dbReference>
<gene>
    <name evidence="2" type="ORF">Afil01_09920</name>
</gene>
<keyword evidence="3" id="KW-1185">Reference proteome</keyword>
<name>A0A9W6SHQ2_9ACTN</name>
<dbReference type="Gene3D" id="3.40.30.10">
    <property type="entry name" value="Glutaredoxin"/>
    <property type="match status" value="1"/>
</dbReference>